<reference evidence="2" key="2">
    <citation type="submission" date="2020-09" db="EMBL/GenBank/DDBJ databases">
        <authorList>
            <person name="Sun Q."/>
            <person name="Zhou Y."/>
        </authorList>
    </citation>
    <scope>NUCLEOTIDE SEQUENCE</scope>
    <source>
        <strain evidence="2">CGMCC 1.15454</strain>
    </source>
</reference>
<organism evidence="2 3">
    <name type="scientific">Lentibacillus populi</name>
    <dbReference type="NCBI Taxonomy" id="1827502"/>
    <lineage>
        <taxon>Bacteria</taxon>
        <taxon>Bacillati</taxon>
        <taxon>Bacillota</taxon>
        <taxon>Bacilli</taxon>
        <taxon>Bacillales</taxon>
        <taxon>Bacillaceae</taxon>
        <taxon>Lentibacillus</taxon>
    </lineage>
</organism>
<feature type="coiled-coil region" evidence="1">
    <location>
        <begin position="16"/>
        <end position="43"/>
    </location>
</feature>
<dbReference type="EMBL" id="BMJD01000043">
    <property type="protein sequence ID" value="GGB56663.1"/>
    <property type="molecule type" value="Genomic_DNA"/>
</dbReference>
<evidence type="ECO:0000256" key="1">
    <source>
        <dbReference type="SAM" id="Coils"/>
    </source>
</evidence>
<dbReference type="AlphaFoldDB" id="A0A9W5X6Y7"/>
<accession>A0A9W5X6Y7</accession>
<name>A0A9W5X6Y7_9BACI</name>
<reference evidence="2" key="1">
    <citation type="journal article" date="2014" name="Int. J. Syst. Evol. Microbiol.">
        <title>Complete genome sequence of Corynebacterium casei LMG S-19264T (=DSM 44701T), isolated from a smear-ripened cheese.</title>
        <authorList>
            <consortium name="US DOE Joint Genome Institute (JGI-PGF)"/>
            <person name="Walter F."/>
            <person name="Albersmeier A."/>
            <person name="Kalinowski J."/>
            <person name="Ruckert C."/>
        </authorList>
    </citation>
    <scope>NUCLEOTIDE SEQUENCE</scope>
    <source>
        <strain evidence="2">CGMCC 1.15454</strain>
    </source>
</reference>
<evidence type="ECO:0000313" key="3">
    <source>
        <dbReference type="Proteomes" id="UP000621492"/>
    </source>
</evidence>
<gene>
    <name evidence="2" type="ORF">GCM10011409_37800</name>
</gene>
<keyword evidence="3" id="KW-1185">Reference proteome</keyword>
<dbReference type="Proteomes" id="UP000621492">
    <property type="component" value="Unassembled WGS sequence"/>
</dbReference>
<proteinExistence type="predicted"/>
<protein>
    <submittedName>
        <fullName evidence="2">Uncharacterized protein</fullName>
    </submittedName>
</protein>
<evidence type="ECO:0000313" key="2">
    <source>
        <dbReference type="EMBL" id="GGB56663.1"/>
    </source>
</evidence>
<dbReference type="RefSeq" id="WP_102414675.1">
    <property type="nucleotide sequence ID" value="NZ_BMJD01000043.1"/>
</dbReference>
<comment type="caution">
    <text evidence="2">The sequence shown here is derived from an EMBL/GenBank/DDBJ whole genome shotgun (WGS) entry which is preliminary data.</text>
</comment>
<keyword evidence="1" id="KW-0175">Coiled coil</keyword>
<sequence length="130" mass="15001">MIEHDSFITGETLAKYYDLNKKKKEIEQEMNQLKNLFHTYFDQQVGSDEKGEITDGGYKLQRQIRKNEKFNDEITVNRLEELKLNDLIKVVKIPDKEKISSAISLGLLDENDLEGCRSTTFTAAISVKEV</sequence>